<keyword evidence="1" id="KW-0472">Membrane</keyword>
<comment type="caution">
    <text evidence="3">The sequence shown here is derived from an EMBL/GenBank/DDBJ whole genome shotgun (WGS) entry which is preliminary data.</text>
</comment>
<evidence type="ECO:0000313" key="4">
    <source>
        <dbReference type="Proteomes" id="UP001597244"/>
    </source>
</evidence>
<dbReference type="RefSeq" id="WP_125578272.1">
    <property type="nucleotide sequence ID" value="NZ_JBHTOF010000030.1"/>
</dbReference>
<reference evidence="4" key="1">
    <citation type="journal article" date="2019" name="Int. J. Syst. Evol. Microbiol.">
        <title>The Global Catalogue of Microorganisms (GCM) 10K type strain sequencing project: providing services to taxonomists for standard genome sequencing and annotation.</title>
        <authorList>
            <consortium name="The Broad Institute Genomics Platform"/>
            <consortium name="The Broad Institute Genome Sequencing Center for Infectious Disease"/>
            <person name="Wu L."/>
            <person name="Ma J."/>
        </authorList>
    </citation>
    <scope>NUCLEOTIDE SEQUENCE [LARGE SCALE GENOMIC DNA]</scope>
    <source>
        <strain evidence="4">CCM 8951</strain>
    </source>
</reference>
<feature type="transmembrane region" description="Helical" evidence="1">
    <location>
        <begin position="77"/>
        <end position="110"/>
    </location>
</feature>
<dbReference type="InterPro" id="IPR025403">
    <property type="entry name" value="TgpA-like_C"/>
</dbReference>
<evidence type="ECO:0000313" key="3">
    <source>
        <dbReference type="EMBL" id="MFD1465317.1"/>
    </source>
</evidence>
<keyword evidence="1" id="KW-1133">Transmembrane helix</keyword>
<feature type="transmembrane region" description="Helical" evidence="1">
    <location>
        <begin position="43"/>
        <end position="65"/>
    </location>
</feature>
<dbReference type="EMBL" id="JBHTOF010000030">
    <property type="protein sequence ID" value="MFD1465317.1"/>
    <property type="molecule type" value="Genomic_DNA"/>
</dbReference>
<protein>
    <submittedName>
        <fullName evidence="3">DUF4129 domain-containing protein</fullName>
    </submittedName>
</protein>
<dbReference type="Proteomes" id="UP001597244">
    <property type="component" value="Unassembled WGS sequence"/>
</dbReference>
<evidence type="ECO:0000259" key="2">
    <source>
        <dbReference type="Pfam" id="PF13559"/>
    </source>
</evidence>
<gene>
    <name evidence="3" type="ORF">ACFQ4L_04325</name>
</gene>
<sequence>MTSFKSVNLAKLLEHQAYFVDAATRSSLFLALLILLLNDNRDFVLTAGRIIGSFCLSTVVCDLTMLLKKRLTLIPYLLFVVLATIIILVLPIISLLAKIVVVISLFLAILNPLSHFEWLLYAIPAALYLVSFGMNNANGQIWGMICFAQFFLLQQVTKYRENIQAAQEDGDVTQHFSATSLYSVGLRQFEKNFLLFLIGAVLVIGIAIAQPNWLSSQFLRQQTANSEATEQVVKSKAKVASSAKLPQAAGGSPAKEKLTKTVDHKFPTAVFVIVVLIAGVAIIALVYFAVKIFFQQLQKPKVEPDLLSDNNDIVIGQTEKQRENRRDETSVTRRIRRKYQRTIQKKYQPRRSETPADHLAKLTVASTEQAELRKLYEEARYSKTELTKDDYRHFADLLKKRDK</sequence>
<proteinExistence type="predicted"/>
<evidence type="ECO:0000256" key="1">
    <source>
        <dbReference type="SAM" id="Phobius"/>
    </source>
</evidence>
<name>A0ABW4DL00_9LACO</name>
<feature type="transmembrane region" description="Helical" evidence="1">
    <location>
        <begin position="269"/>
        <end position="290"/>
    </location>
</feature>
<feature type="transmembrane region" description="Helical" evidence="1">
    <location>
        <begin position="18"/>
        <end position="37"/>
    </location>
</feature>
<keyword evidence="4" id="KW-1185">Reference proteome</keyword>
<organism evidence="3 4">
    <name type="scientific">Lapidilactobacillus mulanensis</name>
    <dbReference type="NCBI Taxonomy" id="2485999"/>
    <lineage>
        <taxon>Bacteria</taxon>
        <taxon>Bacillati</taxon>
        <taxon>Bacillota</taxon>
        <taxon>Bacilli</taxon>
        <taxon>Lactobacillales</taxon>
        <taxon>Lactobacillaceae</taxon>
        <taxon>Lapidilactobacillus</taxon>
    </lineage>
</organism>
<accession>A0ABW4DL00</accession>
<feature type="domain" description="Protein-glutamine gamma-glutamyltransferase-like C-terminal" evidence="2">
    <location>
        <begin position="347"/>
        <end position="398"/>
    </location>
</feature>
<dbReference type="Pfam" id="PF13559">
    <property type="entry name" value="DUF4129"/>
    <property type="match status" value="1"/>
</dbReference>
<keyword evidence="1" id="KW-0812">Transmembrane</keyword>
<feature type="transmembrane region" description="Helical" evidence="1">
    <location>
        <begin position="193"/>
        <end position="213"/>
    </location>
</feature>